<dbReference type="EMBL" id="PDCK01000045">
    <property type="protein sequence ID" value="PRQ21245.1"/>
    <property type="molecule type" value="Genomic_DNA"/>
</dbReference>
<organism evidence="2 3">
    <name type="scientific">Rosa chinensis</name>
    <name type="common">China rose</name>
    <dbReference type="NCBI Taxonomy" id="74649"/>
    <lineage>
        <taxon>Eukaryota</taxon>
        <taxon>Viridiplantae</taxon>
        <taxon>Streptophyta</taxon>
        <taxon>Embryophyta</taxon>
        <taxon>Tracheophyta</taxon>
        <taxon>Spermatophyta</taxon>
        <taxon>Magnoliopsida</taxon>
        <taxon>eudicotyledons</taxon>
        <taxon>Gunneridae</taxon>
        <taxon>Pentapetalae</taxon>
        <taxon>rosids</taxon>
        <taxon>fabids</taxon>
        <taxon>Rosales</taxon>
        <taxon>Rosaceae</taxon>
        <taxon>Rosoideae</taxon>
        <taxon>Rosoideae incertae sedis</taxon>
        <taxon>Rosa</taxon>
    </lineage>
</organism>
<dbReference type="Gene3D" id="1.20.1280.50">
    <property type="match status" value="1"/>
</dbReference>
<keyword evidence="3" id="KW-1185">Reference proteome</keyword>
<dbReference type="Proteomes" id="UP000238479">
    <property type="component" value="Chromosome 7"/>
</dbReference>
<evidence type="ECO:0000313" key="2">
    <source>
        <dbReference type="EMBL" id="PRQ21245.1"/>
    </source>
</evidence>
<dbReference type="Gramene" id="PRQ21245">
    <property type="protein sequence ID" value="PRQ21245"/>
    <property type="gene ID" value="RchiOBHm_Chr7g0237061"/>
</dbReference>
<dbReference type="AlphaFoldDB" id="A0A2P6PH35"/>
<gene>
    <name evidence="2" type="ORF">RchiOBHm_Chr7g0237061</name>
</gene>
<dbReference type="STRING" id="74649.A0A2P6PH35"/>
<sequence>MAIKFKSKVRVKDRISDLPDAILCHILSFIPTKYAVRTVTLSTRWKKVWASVPCLDFCPKDFDFYESFLMFVSRLLLYRGSSDIQKFRLRCLKNDSQFPLIDGWICTTIMRHVVELDLDVPGGS</sequence>
<protein>
    <submittedName>
        <fullName evidence="2">Putative F-box domain-containing protein</fullName>
    </submittedName>
</protein>
<dbReference type="InterPro" id="IPR055294">
    <property type="entry name" value="FBL60-like"/>
</dbReference>
<dbReference type="Pfam" id="PF00646">
    <property type="entry name" value="F-box"/>
    <property type="match status" value="1"/>
</dbReference>
<comment type="caution">
    <text evidence="2">The sequence shown here is derived from an EMBL/GenBank/DDBJ whole genome shotgun (WGS) entry which is preliminary data.</text>
</comment>
<dbReference type="CDD" id="cd22160">
    <property type="entry name" value="F-box_AtFBL13-like"/>
    <property type="match status" value="1"/>
</dbReference>
<dbReference type="PANTHER" id="PTHR31293">
    <property type="entry name" value="RNI-LIKE SUPERFAMILY PROTEIN"/>
    <property type="match status" value="1"/>
</dbReference>
<evidence type="ECO:0000313" key="3">
    <source>
        <dbReference type="Proteomes" id="UP000238479"/>
    </source>
</evidence>
<evidence type="ECO:0000259" key="1">
    <source>
        <dbReference type="Pfam" id="PF00646"/>
    </source>
</evidence>
<dbReference type="InterPro" id="IPR036047">
    <property type="entry name" value="F-box-like_dom_sf"/>
</dbReference>
<dbReference type="OMA" id="ICTTIMR"/>
<dbReference type="PANTHER" id="PTHR31293:SF12">
    <property type="entry name" value="RNI-LIKE SUPERFAMILY PROTEIN"/>
    <property type="match status" value="1"/>
</dbReference>
<accession>A0A2P6PH35</accession>
<dbReference type="SUPFAM" id="SSF81383">
    <property type="entry name" value="F-box domain"/>
    <property type="match status" value="1"/>
</dbReference>
<feature type="domain" description="F-box" evidence="1">
    <location>
        <begin position="15"/>
        <end position="54"/>
    </location>
</feature>
<name>A0A2P6PH35_ROSCH</name>
<reference evidence="2 3" key="1">
    <citation type="journal article" date="2018" name="Nat. Genet.">
        <title>The Rosa genome provides new insights in the design of modern roses.</title>
        <authorList>
            <person name="Bendahmane M."/>
        </authorList>
    </citation>
    <scope>NUCLEOTIDE SEQUENCE [LARGE SCALE GENOMIC DNA]</scope>
    <source>
        <strain evidence="3">cv. Old Blush</strain>
    </source>
</reference>
<dbReference type="InterPro" id="IPR001810">
    <property type="entry name" value="F-box_dom"/>
</dbReference>
<proteinExistence type="predicted"/>
<dbReference type="InterPro" id="IPR053781">
    <property type="entry name" value="F-box_AtFBL13-like"/>
</dbReference>